<dbReference type="InterPro" id="IPR004122">
    <property type="entry name" value="BAF_prot"/>
</dbReference>
<keyword evidence="4" id="KW-1185">Reference proteome</keyword>
<dbReference type="PANTHER" id="PTHR47507">
    <property type="entry name" value="BARRIER TO AUTOINTEGRATION FACTOR 2"/>
    <property type="match status" value="1"/>
</dbReference>
<proteinExistence type="predicted"/>
<evidence type="ECO:0000256" key="1">
    <source>
        <dbReference type="ARBA" id="ARBA00004123"/>
    </source>
</evidence>
<dbReference type="PANTHER" id="PTHR47507:SF6">
    <property type="entry name" value="BARRIER-TO-AUTOINTEGRATION FACTOR"/>
    <property type="match status" value="1"/>
</dbReference>
<evidence type="ECO:0000256" key="2">
    <source>
        <dbReference type="ARBA" id="ARBA00023242"/>
    </source>
</evidence>
<dbReference type="Proteomes" id="UP000594454">
    <property type="component" value="Chromosome 1"/>
</dbReference>
<dbReference type="InParanoid" id="A0A7R8UDG9"/>
<dbReference type="OrthoDB" id="9997163at2759"/>
<dbReference type="GO" id="GO:0003677">
    <property type="term" value="F:DNA binding"/>
    <property type="evidence" value="ECO:0007669"/>
    <property type="project" value="InterPro"/>
</dbReference>
<dbReference type="GO" id="GO:0005634">
    <property type="term" value="C:nucleus"/>
    <property type="evidence" value="ECO:0007669"/>
    <property type="project" value="UniProtKB-SubCell"/>
</dbReference>
<dbReference type="InterPro" id="IPR036617">
    <property type="entry name" value="BAF_sf"/>
</dbReference>
<dbReference type="Pfam" id="PF02961">
    <property type="entry name" value="SAM_BAF"/>
    <property type="match status" value="1"/>
</dbReference>
<dbReference type="SMART" id="SM01023">
    <property type="entry name" value="BAF"/>
    <property type="match status" value="1"/>
</dbReference>
<dbReference type="EMBL" id="LR899009">
    <property type="protein sequence ID" value="CAD7078752.1"/>
    <property type="molecule type" value="Genomic_DNA"/>
</dbReference>
<dbReference type="Gene3D" id="1.10.150.40">
    <property type="entry name" value="Barrier-to-autointegration factor, BAF"/>
    <property type="match status" value="1"/>
</dbReference>
<protein>
    <submittedName>
        <fullName evidence="3">Uncharacterized protein</fullName>
    </submittedName>
</protein>
<dbReference type="GO" id="GO:0000793">
    <property type="term" value="C:condensed chromosome"/>
    <property type="evidence" value="ECO:0007669"/>
    <property type="project" value="TreeGrafter"/>
</dbReference>
<evidence type="ECO:0000313" key="4">
    <source>
        <dbReference type="Proteomes" id="UP000594454"/>
    </source>
</evidence>
<name>A0A7R8UDG9_HERIL</name>
<keyword evidence="2" id="KW-0539">Nucleus</keyword>
<evidence type="ECO:0000313" key="3">
    <source>
        <dbReference type="EMBL" id="CAD7078752.1"/>
    </source>
</evidence>
<organism evidence="3 4">
    <name type="scientific">Hermetia illucens</name>
    <name type="common">Black soldier fly</name>
    <dbReference type="NCBI Taxonomy" id="343691"/>
    <lineage>
        <taxon>Eukaryota</taxon>
        <taxon>Metazoa</taxon>
        <taxon>Ecdysozoa</taxon>
        <taxon>Arthropoda</taxon>
        <taxon>Hexapoda</taxon>
        <taxon>Insecta</taxon>
        <taxon>Pterygota</taxon>
        <taxon>Neoptera</taxon>
        <taxon>Endopterygota</taxon>
        <taxon>Diptera</taxon>
        <taxon>Brachycera</taxon>
        <taxon>Stratiomyomorpha</taxon>
        <taxon>Stratiomyidae</taxon>
        <taxon>Hermetiinae</taxon>
        <taxon>Hermetia</taxon>
    </lineage>
</organism>
<accession>A0A7R8UDG9</accession>
<reference evidence="3 4" key="1">
    <citation type="submission" date="2020-11" db="EMBL/GenBank/DDBJ databases">
        <authorList>
            <person name="Wallbank WR R."/>
            <person name="Pardo Diaz C."/>
            <person name="Kozak K."/>
            <person name="Martin S."/>
            <person name="Jiggins C."/>
            <person name="Moest M."/>
            <person name="Warren A I."/>
            <person name="Generalovic N T."/>
            <person name="Byers J.R.P. K."/>
            <person name="Montejo-Kovacevich G."/>
            <person name="Yen C E."/>
        </authorList>
    </citation>
    <scope>NUCLEOTIDE SEQUENCE [LARGE SCALE GENOMIC DNA]</scope>
</reference>
<sequence>MSRKLEIYMCTRCLCTWLPERSQLIYSTCPCGALVECSWITQNAEIIGKRLTDAGFDRASTLLGQYLILKRNRDKFDKWFKEVCDASTRETDSCFDSLDQWCLRFLY</sequence>
<gene>
    <name evidence="3" type="ORF">HERILL_LOCUS2005</name>
</gene>
<dbReference type="SUPFAM" id="SSF47798">
    <property type="entry name" value="Barrier-to-autointegration factor, BAF"/>
    <property type="match status" value="1"/>
</dbReference>
<dbReference type="GO" id="GO:0051276">
    <property type="term" value="P:chromosome organization"/>
    <property type="evidence" value="ECO:0007669"/>
    <property type="project" value="TreeGrafter"/>
</dbReference>
<comment type="subcellular location">
    <subcellularLocation>
        <location evidence="1">Nucleus</location>
    </subcellularLocation>
</comment>
<dbReference type="AlphaFoldDB" id="A0A7R8UDG9"/>
<dbReference type="InterPro" id="IPR051387">
    <property type="entry name" value="BAF"/>
</dbReference>